<gene>
    <name evidence="1" type="ORF">CEXT_592811</name>
</gene>
<evidence type="ECO:0000313" key="1">
    <source>
        <dbReference type="EMBL" id="GIY59000.1"/>
    </source>
</evidence>
<name>A0AAV4UMQ8_CAEEX</name>
<keyword evidence="2" id="KW-1185">Reference proteome</keyword>
<dbReference type="AlphaFoldDB" id="A0AAV4UMQ8"/>
<protein>
    <submittedName>
        <fullName evidence="1">Uncharacterized protein</fullName>
    </submittedName>
</protein>
<dbReference type="EMBL" id="BPLR01013145">
    <property type="protein sequence ID" value="GIY59000.1"/>
    <property type="molecule type" value="Genomic_DNA"/>
</dbReference>
<accession>A0AAV4UMQ8</accession>
<sequence length="163" mass="18735">MFAFSMYYAAEAQEICVYSAPVSHPDLFKVAIQLKSRFSLWKKVSGSPFSMYYAAEAQETLFTYITFLELHMDTYWIFGYWIPTQLTELLEDGCGRISVLRCVAFLCERDTADKELLMRLMELYCCVLAKDYNTRTSARQCLGGIKMRPQNRPLASAGMFNSS</sequence>
<proteinExistence type="predicted"/>
<reference evidence="1 2" key="1">
    <citation type="submission" date="2021-06" db="EMBL/GenBank/DDBJ databases">
        <title>Caerostris extrusa draft genome.</title>
        <authorList>
            <person name="Kono N."/>
            <person name="Arakawa K."/>
        </authorList>
    </citation>
    <scope>NUCLEOTIDE SEQUENCE [LARGE SCALE GENOMIC DNA]</scope>
</reference>
<organism evidence="1 2">
    <name type="scientific">Caerostris extrusa</name>
    <name type="common">Bark spider</name>
    <name type="synonym">Caerostris bankana</name>
    <dbReference type="NCBI Taxonomy" id="172846"/>
    <lineage>
        <taxon>Eukaryota</taxon>
        <taxon>Metazoa</taxon>
        <taxon>Ecdysozoa</taxon>
        <taxon>Arthropoda</taxon>
        <taxon>Chelicerata</taxon>
        <taxon>Arachnida</taxon>
        <taxon>Araneae</taxon>
        <taxon>Araneomorphae</taxon>
        <taxon>Entelegynae</taxon>
        <taxon>Araneoidea</taxon>
        <taxon>Araneidae</taxon>
        <taxon>Caerostris</taxon>
    </lineage>
</organism>
<evidence type="ECO:0000313" key="2">
    <source>
        <dbReference type="Proteomes" id="UP001054945"/>
    </source>
</evidence>
<dbReference type="Proteomes" id="UP001054945">
    <property type="component" value="Unassembled WGS sequence"/>
</dbReference>
<comment type="caution">
    <text evidence="1">The sequence shown here is derived from an EMBL/GenBank/DDBJ whole genome shotgun (WGS) entry which is preliminary data.</text>
</comment>